<keyword evidence="4" id="KW-1185">Reference proteome</keyword>
<feature type="region of interest" description="Disordered" evidence="1">
    <location>
        <begin position="256"/>
        <end position="278"/>
    </location>
</feature>
<dbReference type="AlphaFoldDB" id="A0AAQ3MP09"/>
<dbReference type="CDD" id="cd00060">
    <property type="entry name" value="FHA"/>
    <property type="match status" value="1"/>
</dbReference>
<dbReference type="Pfam" id="PF00498">
    <property type="entry name" value="FHA"/>
    <property type="match status" value="1"/>
</dbReference>
<evidence type="ECO:0000256" key="1">
    <source>
        <dbReference type="SAM" id="MobiDB-lite"/>
    </source>
</evidence>
<dbReference type="Proteomes" id="UP001374535">
    <property type="component" value="Chromosome 10"/>
</dbReference>
<feature type="compositionally biased region" description="Basic and acidic residues" evidence="1">
    <location>
        <begin position="267"/>
        <end position="278"/>
    </location>
</feature>
<evidence type="ECO:0000313" key="4">
    <source>
        <dbReference type="Proteomes" id="UP001374535"/>
    </source>
</evidence>
<evidence type="ECO:0000259" key="2">
    <source>
        <dbReference type="PROSITE" id="PS50006"/>
    </source>
</evidence>
<proteinExistence type="predicted"/>
<accession>A0AAQ3MP09</accession>
<feature type="domain" description="FHA" evidence="2">
    <location>
        <begin position="171"/>
        <end position="221"/>
    </location>
</feature>
<name>A0AAQ3MP09_VIGMU</name>
<dbReference type="FunFam" id="2.60.200.20:FF:000063">
    <property type="entry name" value="Predicted protein"/>
    <property type="match status" value="1"/>
</dbReference>
<sequence length="278" mass="30227">MTATCYTPNFPLVTPRSPFRFILHHQDHQANPYEQTSATFLSHCLTILAQMEIIFVPSLSVAKFSKSQTLWNSPLLVHCKPTSVAFSSVTHHHLPKCFLLHSQSGVRSKAKEKQNLGVVHASEAASSTTTTTTNANNAERWLLEPVGDGDTRHIGYKVEMPGAYEIASSEVTVGRVPDKADLVIPVATVSGVHARIQKKEGSLLVTDLDSTNGTFINDKRLRPGVAATLSPGSSITFGDTHLAMFRVSKVKNAKVADTDGQTETELDTNKKSDDTETS</sequence>
<dbReference type="EMBL" id="CP144691">
    <property type="protein sequence ID" value="WVY94174.1"/>
    <property type="molecule type" value="Genomic_DNA"/>
</dbReference>
<dbReference type="SUPFAM" id="SSF49879">
    <property type="entry name" value="SMAD/FHA domain"/>
    <property type="match status" value="1"/>
</dbReference>
<protein>
    <recommendedName>
        <fullName evidence="2">FHA domain-containing protein</fullName>
    </recommendedName>
</protein>
<organism evidence="3 4">
    <name type="scientific">Vigna mungo</name>
    <name type="common">Black gram</name>
    <name type="synonym">Phaseolus mungo</name>
    <dbReference type="NCBI Taxonomy" id="3915"/>
    <lineage>
        <taxon>Eukaryota</taxon>
        <taxon>Viridiplantae</taxon>
        <taxon>Streptophyta</taxon>
        <taxon>Embryophyta</taxon>
        <taxon>Tracheophyta</taxon>
        <taxon>Spermatophyta</taxon>
        <taxon>Magnoliopsida</taxon>
        <taxon>eudicotyledons</taxon>
        <taxon>Gunneridae</taxon>
        <taxon>Pentapetalae</taxon>
        <taxon>rosids</taxon>
        <taxon>fabids</taxon>
        <taxon>Fabales</taxon>
        <taxon>Fabaceae</taxon>
        <taxon>Papilionoideae</taxon>
        <taxon>50 kb inversion clade</taxon>
        <taxon>NPAAA clade</taxon>
        <taxon>indigoferoid/millettioid clade</taxon>
        <taxon>Phaseoleae</taxon>
        <taxon>Vigna</taxon>
    </lineage>
</organism>
<dbReference type="Gene3D" id="2.60.200.20">
    <property type="match status" value="1"/>
</dbReference>
<evidence type="ECO:0000313" key="3">
    <source>
        <dbReference type="EMBL" id="WVY94174.1"/>
    </source>
</evidence>
<dbReference type="InterPro" id="IPR008984">
    <property type="entry name" value="SMAD_FHA_dom_sf"/>
</dbReference>
<gene>
    <name evidence="3" type="ORF">V8G54_033262</name>
</gene>
<dbReference type="PANTHER" id="PTHR23308">
    <property type="entry name" value="NUCLEAR INHIBITOR OF PROTEIN PHOSPHATASE-1"/>
    <property type="match status" value="1"/>
</dbReference>
<dbReference type="InterPro" id="IPR050923">
    <property type="entry name" value="Cell_Proc_Reg/RNA_Proc"/>
</dbReference>
<dbReference type="InterPro" id="IPR000253">
    <property type="entry name" value="FHA_dom"/>
</dbReference>
<reference evidence="3 4" key="1">
    <citation type="journal article" date="2023" name="Life. Sci Alliance">
        <title>Evolutionary insights into 3D genome organization and epigenetic landscape of Vigna mungo.</title>
        <authorList>
            <person name="Junaid A."/>
            <person name="Singh B."/>
            <person name="Bhatia S."/>
        </authorList>
    </citation>
    <scope>NUCLEOTIDE SEQUENCE [LARGE SCALE GENOMIC DNA]</scope>
    <source>
        <strain evidence="3">Urdbean</strain>
    </source>
</reference>
<dbReference type="SMART" id="SM00240">
    <property type="entry name" value="FHA"/>
    <property type="match status" value="1"/>
</dbReference>
<dbReference type="PROSITE" id="PS50006">
    <property type="entry name" value="FHA_DOMAIN"/>
    <property type="match status" value="1"/>
</dbReference>